<proteinExistence type="predicted"/>
<organism evidence="1">
    <name type="scientific">Brassica campestris</name>
    <name type="common">Field mustard</name>
    <dbReference type="NCBI Taxonomy" id="3711"/>
    <lineage>
        <taxon>Eukaryota</taxon>
        <taxon>Viridiplantae</taxon>
        <taxon>Streptophyta</taxon>
        <taxon>Embryophyta</taxon>
        <taxon>Tracheophyta</taxon>
        <taxon>Spermatophyta</taxon>
        <taxon>Magnoliopsida</taxon>
        <taxon>eudicotyledons</taxon>
        <taxon>Gunneridae</taxon>
        <taxon>Pentapetalae</taxon>
        <taxon>rosids</taxon>
        <taxon>malvids</taxon>
        <taxon>Brassicales</taxon>
        <taxon>Brassicaceae</taxon>
        <taxon>Brassiceae</taxon>
        <taxon>Brassica</taxon>
    </lineage>
</organism>
<sequence length="77" mass="8860">MPLFPEIDCQEKLWSRVFVIEITGRTTTCTASVRRCCKGYLKIRTCDSQCKPAQSFCPYCVRVKELLIVPDKESNIL</sequence>
<evidence type="ECO:0000313" key="1">
    <source>
        <dbReference type="EMBL" id="VDC76387.1"/>
    </source>
</evidence>
<accession>A0A3P5Z8P1</accession>
<name>A0A3P5Z8P1_BRACM</name>
<reference evidence="1" key="1">
    <citation type="submission" date="2018-11" db="EMBL/GenBank/DDBJ databases">
        <authorList>
            <consortium name="Genoscope - CEA"/>
            <person name="William W."/>
        </authorList>
    </citation>
    <scope>NUCLEOTIDE SEQUENCE</scope>
</reference>
<protein>
    <submittedName>
        <fullName evidence="1">Uncharacterized protein</fullName>
    </submittedName>
</protein>
<dbReference type="AlphaFoldDB" id="A0A3P5Z8P1"/>
<gene>
    <name evidence="1" type="ORF">BRAA01T02889Z</name>
</gene>
<dbReference type="EMBL" id="LR031571">
    <property type="protein sequence ID" value="VDC76387.1"/>
    <property type="molecule type" value="Genomic_DNA"/>
</dbReference>